<dbReference type="InterPro" id="IPR057666">
    <property type="entry name" value="DrpA_SLOG"/>
</dbReference>
<dbReference type="EMBL" id="JAVRHT010000003">
    <property type="protein sequence ID" value="MDT0630641.1"/>
    <property type="molecule type" value="Genomic_DNA"/>
</dbReference>
<evidence type="ECO:0000259" key="2">
    <source>
        <dbReference type="Pfam" id="PF02481"/>
    </source>
</evidence>
<name>A0ABU3BMX2_9BACT</name>
<dbReference type="Proteomes" id="UP001267426">
    <property type="component" value="Unassembled WGS sequence"/>
</dbReference>
<dbReference type="RefSeq" id="WP_311661885.1">
    <property type="nucleotide sequence ID" value="NZ_JAVRHT010000003.1"/>
</dbReference>
<reference evidence="3 4" key="1">
    <citation type="submission" date="2023-09" db="EMBL/GenBank/DDBJ databases">
        <authorList>
            <person name="Rey-Velasco X."/>
        </authorList>
    </citation>
    <scope>NUCLEOTIDE SEQUENCE [LARGE SCALE GENOMIC DNA]</scope>
    <source>
        <strain evidence="3 4">F394</strain>
    </source>
</reference>
<keyword evidence="4" id="KW-1185">Reference proteome</keyword>
<comment type="caution">
    <text evidence="3">The sequence shown here is derived from an EMBL/GenBank/DDBJ whole genome shotgun (WGS) entry which is preliminary data.</text>
</comment>
<dbReference type="Gene3D" id="3.40.50.450">
    <property type="match status" value="1"/>
</dbReference>
<dbReference type="Pfam" id="PF02481">
    <property type="entry name" value="DNA_processg_A"/>
    <property type="match status" value="1"/>
</dbReference>
<evidence type="ECO:0000313" key="4">
    <source>
        <dbReference type="Proteomes" id="UP001267426"/>
    </source>
</evidence>
<feature type="compositionally biased region" description="Gly residues" evidence="1">
    <location>
        <begin position="1"/>
        <end position="11"/>
    </location>
</feature>
<proteinExistence type="predicted"/>
<gene>
    <name evidence="3" type="ORF">RM540_02680</name>
</gene>
<feature type="domain" description="Smf/DprA SLOG" evidence="2">
    <location>
        <begin position="184"/>
        <end position="375"/>
    </location>
</feature>
<protein>
    <submittedName>
        <fullName evidence="3">DNA-processing protein DprA</fullName>
    </submittedName>
</protein>
<evidence type="ECO:0000313" key="3">
    <source>
        <dbReference type="EMBL" id="MDT0630641.1"/>
    </source>
</evidence>
<organism evidence="3 4">
    <name type="scientific">Rubrivirga litoralis</name>
    <dbReference type="NCBI Taxonomy" id="3075598"/>
    <lineage>
        <taxon>Bacteria</taxon>
        <taxon>Pseudomonadati</taxon>
        <taxon>Rhodothermota</taxon>
        <taxon>Rhodothermia</taxon>
        <taxon>Rhodothermales</taxon>
        <taxon>Rubricoccaceae</taxon>
        <taxon>Rubrivirga</taxon>
    </lineage>
</organism>
<accession>A0ABU3BMX2</accession>
<feature type="region of interest" description="Disordered" evidence="1">
    <location>
        <begin position="1"/>
        <end position="76"/>
    </location>
</feature>
<evidence type="ECO:0000256" key="1">
    <source>
        <dbReference type="SAM" id="MobiDB-lite"/>
    </source>
</evidence>
<sequence length="403" mass="40392">MRVGGLRGGGIAQAAGRTGAPPPVAAGVSVGRRATFTRRPTEKASPGAAGGSLRPRPSLVPPRPAGRASSSGGAGATAETGFVTFRLQPPAPISSDPAPLALAYASLDGVGRVTAHRLIERFPTLDALRATPREQVGLRLKGAPNVEQTVAALFDDDVFRPALDRAEAEVAALRDKAIRVLAPGGAGWPAGLDALPRADRPLVLYAYGDPGALAGPSLAVLARAPLDGDPFETVQALARRVLTTPPAAESAAESGGAASGGAALIVGAQGGVDLALQKVALGAGARVAVVVEAGLARLRPAMRPGATAAVRAGGVLVSPFPMTHGPFEHDDRERALVQAALGAAVCAVAPPPDSPEDRAAAWAAEARRPLALVGAAPPEAAWTENALRVDGPASFDAVAGLLA</sequence>